<dbReference type="RefSeq" id="WP_007261626.1">
    <property type="nucleotide sequence ID" value="NZ_AOHZ01000111.1"/>
</dbReference>
<protein>
    <recommendedName>
        <fullName evidence="6">Glycerol-3-phosphate dehydrogenase</fullName>
        <ecNumber evidence="6">1.1.5.3</ecNumber>
    </recommendedName>
</protein>
<dbReference type="InterPro" id="IPR000447">
    <property type="entry name" value="G3P_DH_FAD-dep"/>
</dbReference>
<comment type="catalytic activity">
    <reaction evidence="6">
        <text>a quinone + sn-glycerol 3-phosphate = dihydroxyacetone phosphate + a quinol</text>
        <dbReference type="Rhea" id="RHEA:18977"/>
        <dbReference type="ChEBI" id="CHEBI:24646"/>
        <dbReference type="ChEBI" id="CHEBI:57597"/>
        <dbReference type="ChEBI" id="CHEBI:57642"/>
        <dbReference type="ChEBI" id="CHEBI:132124"/>
        <dbReference type="EC" id="1.1.5.3"/>
    </reaction>
</comment>
<dbReference type="Gene3D" id="3.50.50.60">
    <property type="entry name" value="FAD/NAD(P)-binding domain"/>
    <property type="match status" value="3"/>
</dbReference>
<dbReference type="InterPro" id="IPR036188">
    <property type="entry name" value="FAD/NAD-bd_sf"/>
</dbReference>
<dbReference type="OrthoDB" id="36306at2157"/>
<dbReference type="PANTHER" id="PTHR11985:SF15">
    <property type="entry name" value="GLYCEROL-3-PHOSPHATE DEHYDROGENASE, MITOCHONDRIAL"/>
    <property type="match status" value="1"/>
</dbReference>
<dbReference type="eggNOG" id="arCOG00753">
    <property type="taxonomic scope" value="Archaea"/>
</dbReference>
<dbReference type="Proteomes" id="UP000011602">
    <property type="component" value="Unassembled WGS sequence"/>
</dbReference>
<feature type="region of interest" description="Disordered" evidence="7">
    <location>
        <begin position="388"/>
        <end position="419"/>
    </location>
</feature>
<gene>
    <name evidence="9" type="ORF">C493_21911</name>
</gene>
<evidence type="ECO:0000256" key="1">
    <source>
        <dbReference type="ARBA" id="ARBA00001974"/>
    </source>
</evidence>
<dbReference type="PATRIC" id="fig|1227499.3.peg.4501"/>
<name>L9WGH4_9EURY</name>
<dbReference type="GO" id="GO:0006072">
    <property type="term" value="P:glycerol-3-phosphate metabolic process"/>
    <property type="evidence" value="ECO:0007669"/>
    <property type="project" value="UniProtKB-UniRule"/>
</dbReference>
<dbReference type="PRINTS" id="PR01001">
    <property type="entry name" value="FADG3PDH"/>
</dbReference>
<evidence type="ECO:0000256" key="4">
    <source>
        <dbReference type="ARBA" id="ARBA00022827"/>
    </source>
</evidence>
<dbReference type="GO" id="GO:0009331">
    <property type="term" value="C:glycerol-3-phosphate dehydrogenase (FAD) complex"/>
    <property type="evidence" value="ECO:0007669"/>
    <property type="project" value="UniProtKB-UniRule"/>
</dbReference>
<keyword evidence="5 6" id="KW-0560">Oxidoreductase</keyword>
<sequence length="419" mass="44152">MVTQTDVLVIGGGATGTGIARDLALRGVDVVLAERDGLSAGASGRSHGLLHSGARYAESDPEGALECLEENRILRDVAGACVRETGGLFVQRSEDDPEYFEEKRAACEEIGIPVDVIDGDAAREAVPGLSTEVERAMWVPDAVVVPSRLVAANAADAREHGARILPHSPVASMAVANGRVESVTLERGDGATDGTSTEETIEPTYVVNAAGAHAGRIAAMAGVDVEMRPTRGVMVSVEHDGLEPVLNRCRDPDDGDIIVPHDGQVVLGTTSVPVDDPDDYETADWELEGTISECATMLPAVADAERVRTWWGVRPLYEPEEAEHGGRGISRGFHVLEHPDEGAENFASVVGGKLTTYRRMAEATADLVADRLGVDAACTTAERELTGAADPETLDEFVREFDGQGPTDSDLIGSPTPGA</sequence>
<evidence type="ECO:0000259" key="8">
    <source>
        <dbReference type="Pfam" id="PF01266"/>
    </source>
</evidence>
<evidence type="ECO:0000256" key="5">
    <source>
        <dbReference type="ARBA" id="ARBA00023002"/>
    </source>
</evidence>
<dbReference type="PROSITE" id="PS00977">
    <property type="entry name" value="FAD_G3PDH_1"/>
    <property type="match status" value="1"/>
</dbReference>
<dbReference type="STRING" id="1227499.C493_21911"/>
<dbReference type="EMBL" id="AOHZ01000111">
    <property type="protein sequence ID" value="ELY48534.1"/>
    <property type="molecule type" value="Genomic_DNA"/>
</dbReference>
<evidence type="ECO:0000313" key="9">
    <source>
        <dbReference type="EMBL" id="ELY48534.1"/>
    </source>
</evidence>
<dbReference type="AlphaFoldDB" id="L9WGH4"/>
<keyword evidence="10" id="KW-1185">Reference proteome</keyword>
<evidence type="ECO:0000256" key="2">
    <source>
        <dbReference type="ARBA" id="ARBA00007330"/>
    </source>
</evidence>
<evidence type="ECO:0000256" key="7">
    <source>
        <dbReference type="SAM" id="MobiDB-lite"/>
    </source>
</evidence>
<dbReference type="InterPro" id="IPR006076">
    <property type="entry name" value="FAD-dep_OxRdtase"/>
</dbReference>
<evidence type="ECO:0000256" key="3">
    <source>
        <dbReference type="ARBA" id="ARBA00022630"/>
    </source>
</evidence>
<proteinExistence type="inferred from homology"/>
<reference evidence="9 10" key="1">
    <citation type="journal article" date="2014" name="PLoS Genet.">
        <title>Phylogenetically driven sequencing of extremely halophilic archaea reveals strategies for static and dynamic osmo-response.</title>
        <authorList>
            <person name="Becker E.A."/>
            <person name="Seitzer P.M."/>
            <person name="Tritt A."/>
            <person name="Larsen D."/>
            <person name="Krusor M."/>
            <person name="Yao A.I."/>
            <person name="Wu D."/>
            <person name="Madern D."/>
            <person name="Eisen J.A."/>
            <person name="Darling A.E."/>
            <person name="Facciotti M.T."/>
        </authorList>
    </citation>
    <scope>NUCLEOTIDE SEQUENCE [LARGE SCALE GENOMIC DNA]</scope>
    <source>
        <strain evidence="9 10">JCM 12255</strain>
    </source>
</reference>
<dbReference type="EC" id="1.1.5.3" evidence="6"/>
<comment type="caution">
    <text evidence="9">The sequence shown here is derived from an EMBL/GenBank/DDBJ whole genome shotgun (WGS) entry which is preliminary data.</text>
</comment>
<dbReference type="PANTHER" id="PTHR11985">
    <property type="entry name" value="GLYCEROL-3-PHOSPHATE DEHYDROGENASE"/>
    <property type="match status" value="1"/>
</dbReference>
<evidence type="ECO:0000313" key="10">
    <source>
        <dbReference type="Proteomes" id="UP000011602"/>
    </source>
</evidence>
<comment type="similarity">
    <text evidence="2 6">Belongs to the FAD-dependent glycerol-3-phosphate dehydrogenase family.</text>
</comment>
<dbReference type="GO" id="GO:0004368">
    <property type="term" value="F:glycerol-3-phosphate dehydrogenase (quinone) activity"/>
    <property type="evidence" value="ECO:0007669"/>
    <property type="project" value="UniProtKB-EC"/>
</dbReference>
<keyword evidence="4" id="KW-0274">FAD</keyword>
<evidence type="ECO:0000256" key="6">
    <source>
        <dbReference type="RuleBase" id="RU361217"/>
    </source>
</evidence>
<dbReference type="PROSITE" id="PS00978">
    <property type="entry name" value="FAD_G3PDH_2"/>
    <property type="match status" value="1"/>
</dbReference>
<dbReference type="SUPFAM" id="SSF51905">
    <property type="entry name" value="FAD/NAD(P)-binding domain"/>
    <property type="match status" value="1"/>
</dbReference>
<feature type="domain" description="FAD dependent oxidoreductase" evidence="8">
    <location>
        <begin position="6"/>
        <end position="356"/>
    </location>
</feature>
<dbReference type="Pfam" id="PF01266">
    <property type="entry name" value="DAO"/>
    <property type="match status" value="1"/>
</dbReference>
<comment type="cofactor">
    <cofactor evidence="1 6">
        <name>FAD</name>
        <dbReference type="ChEBI" id="CHEBI:57692"/>
    </cofactor>
</comment>
<keyword evidence="3 6" id="KW-0285">Flavoprotein</keyword>
<accession>L9WGH4</accession>
<organism evidence="9 10">
    <name type="scientific">Natronolimnohabitans innermongolicus JCM 12255</name>
    <dbReference type="NCBI Taxonomy" id="1227499"/>
    <lineage>
        <taxon>Archaea</taxon>
        <taxon>Methanobacteriati</taxon>
        <taxon>Methanobacteriota</taxon>
        <taxon>Stenosarchaea group</taxon>
        <taxon>Halobacteria</taxon>
        <taxon>Halobacteriales</taxon>
        <taxon>Natrialbaceae</taxon>
        <taxon>Natronolimnohabitans</taxon>
    </lineage>
</organism>